<dbReference type="InterPro" id="IPR004043">
    <property type="entry name" value="LCCL"/>
</dbReference>
<dbReference type="SMART" id="SM00603">
    <property type="entry name" value="LCCL"/>
    <property type="match status" value="1"/>
</dbReference>
<reference evidence="4" key="1">
    <citation type="journal article" date="2023" name="Mol. Phylogenet. Evol.">
        <title>Genome-scale phylogeny and comparative genomics of the fungal order Sordariales.</title>
        <authorList>
            <person name="Hensen N."/>
            <person name="Bonometti L."/>
            <person name="Westerberg I."/>
            <person name="Brannstrom I.O."/>
            <person name="Guillou S."/>
            <person name="Cros-Aarteil S."/>
            <person name="Calhoun S."/>
            <person name="Haridas S."/>
            <person name="Kuo A."/>
            <person name="Mondo S."/>
            <person name="Pangilinan J."/>
            <person name="Riley R."/>
            <person name="LaButti K."/>
            <person name="Andreopoulos B."/>
            <person name="Lipzen A."/>
            <person name="Chen C."/>
            <person name="Yan M."/>
            <person name="Daum C."/>
            <person name="Ng V."/>
            <person name="Clum A."/>
            <person name="Steindorff A."/>
            <person name="Ohm R.A."/>
            <person name="Martin F."/>
            <person name="Silar P."/>
            <person name="Natvig D.O."/>
            <person name="Lalanne C."/>
            <person name="Gautier V."/>
            <person name="Ament-Velasquez S.L."/>
            <person name="Kruys A."/>
            <person name="Hutchinson M.I."/>
            <person name="Powell A.J."/>
            <person name="Barry K."/>
            <person name="Miller A.N."/>
            <person name="Grigoriev I.V."/>
            <person name="Debuchy R."/>
            <person name="Gladieux P."/>
            <person name="Hiltunen Thoren M."/>
            <person name="Johannesson H."/>
        </authorList>
    </citation>
    <scope>NUCLEOTIDE SEQUENCE</scope>
    <source>
        <strain evidence="4">PSN293</strain>
    </source>
</reference>
<dbReference type="PANTHER" id="PTHR31331:SF8">
    <property type="entry name" value="LCCL DOMAIN PROTEIN (AFU_ORTHOLOGUE AFUA_5G02970)"/>
    <property type="match status" value="1"/>
</dbReference>
<feature type="transmembrane region" description="Helical" evidence="2">
    <location>
        <begin position="416"/>
        <end position="436"/>
    </location>
</feature>
<protein>
    <recommendedName>
        <fullName evidence="3">LCCL domain-containing protein</fullName>
    </recommendedName>
</protein>
<evidence type="ECO:0000313" key="4">
    <source>
        <dbReference type="EMBL" id="KAK4211662.1"/>
    </source>
</evidence>
<reference evidence="4" key="2">
    <citation type="submission" date="2023-05" db="EMBL/GenBank/DDBJ databases">
        <authorList>
            <consortium name="Lawrence Berkeley National Laboratory"/>
            <person name="Steindorff A."/>
            <person name="Hensen N."/>
            <person name="Bonometti L."/>
            <person name="Westerberg I."/>
            <person name="Brannstrom I.O."/>
            <person name="Guillou S."/>
            <person name="Cros-Aarteil S."/>
            <person name="Calhoun S."/>
            <person name="Haridas S."/>
            <person name="Kuo A."/>
            <person name="Mondo S."/>
            <person name="Pangilinan J."/>
            <person name="Riley R."/>
            <person name="Labutti K."/>
            <person name="Andreopoulos B."/>
            <person name="Lipzen A."/>
            <person name="Chen C."/>
            <person name="Yanf M."/>
            <person name="Daum C."/>
            <person name="Ng V."/>
            <person name="Clum A."/>
            <person name="Ohm R."/>
            <person name="Martin F."/>
            <person name="Silar P."/>
            <person name="Natvig D."/>
            <person name="Lalanne C."/>
            <person name="Gautier V."/>
            <person name="Ament-Velasquez S.L."/>
            <person name="Kruys A."/>
            <person name="Hutchinson M.I."/>
            <person name="Powell A.J."/>
            <person name="Barry K."/>
            <person name="Miller A.N."/>
            <person name="Grigoriev I.V."/>
            <person name="Debuchy R."/>
            <person name="Gladieux P."/>
            <person name="Thoren M.H."/>
            <person name="Johannesson H."/>
        </authorList>
    </citation>
    <scope>NUCLEOTIDE SEQUENCE</scope>
    <source>
        <strain evidence="4">PSN293</strain>
    </source>
</reference>
<keyword evidence="5" id="KW-1185">Reference proteome</keyword>
<comment type="caution">
    <text evidence="4">The sequence shown here is derived from an EMBL/GenBank/DDBJ whole genome shotgun (WGS) entry which is preliminary data.</text>
</comment>
<dbReference type="PANTHER" id="PTHR31331">
    <property type="entry name" value="LCCL DOMAIN PROTEIN (AFU_ORTHOLOGUE AFUA_5G08630)"/>
    <property type="match status" value="1"/>
</dbReference>
<accession>A0AAN6Y905</accession>
<evidence type="ECO:0000256" key="2">
    <source>
        <dbReference type="SAM" id="Phobius"/>
    </source>
</evidence>
<feature type="transmembrane region" description="Helical" evidence="2">
    <location>
        <begin position="448"/>
        <end position="469"/>
    </location>
</feature>
<dbReference type="PROSITE" id="PS50820">
    <property type="entry name" value="LCCL"/>
    <property type="match status" value="1"/>
</dbReference>
<dbReference type="InterPro" id="IPR051957">
    <property type="entry name" value="CRISP-LCCL_domain"/>
</dbReference>
<keyword evidence="2" id="KW-0812">Transmembrane</keyword>
<dbReference type="Gene3D" id="2.170.130.20">
    <property type="entry name" value="LCCL-like domain"/>
    <property type="match status" value="1"/>
</dbReference>
<dbReference type="SUPFAM" id="SSF69848">
    <property type="entry name" value="LCCL domain"/>
    <property type="match status" value="1"/>
</dbReference>
<evidence type="ECO:0000259" key="3">
    <source>
        <dbReference type="PROSITE" id="PS50820"/>
    </source>
</evidence>
<dbReference type="InterPro" id="IPR036609">
    <property type="entry name" value="LCCL_sf"/>
</dbReference>
<feature type="transmembrane region" description="Helical" evidence="2">
    <location>
        <begin position="109"/>
        <end position="127"/>
    </location>
</feature>
<feature type="transmembrane region" description="Helical" evidence="2">
    <location>
        <begin position="340"/>
        <end position="359"/>
    </location>
</feature>
<feature type="region of interest" description="Disordered" evidence="1">
    <location>
        <begin position="18"/>
        <end position="44"/>
    </location>
</feature>
<dbReference type="EMBL" id="MU858144">
    <property type="protein sequence ID" value="KAK4211662.1"/>
    <property type="molecule type" value="Genomic_DNA"/>
</dbReference>
<feature type="transmembrane region" description="Helical" evidence="2">
    <location>
        <begin position="292"/>
        <end position="320"/>
    </location>
</feature>
<dbReference type="Gene3D" id="3.40.50.1820">
    <property type="entry name" value="alpha/beta hydrolase"/>
    <property type="match status" value="1"/>
</dbReference>
<dbReference type="Pfam" id="PF03815">
    <property type="entry name" value="LCCL"/>
    <property type="match status" value="1"/>
</dbReference>
<evidence type="ECO:0000313" key="5">
    <source>
        <dbReference type="Proteomes" id="UP001301769"/>
    </source>
</evidence>
<organism evidence="4 5">
    <name type="scientific">Rhypophila decipiens</name>
    <dbReference type="NCBI Taxonomy" id="261697"/>
    <lineage>
        <taxon>Eukaryota</taxon>
        <taxon>Fungi</taxon>
        <taxon>Dikarya</taxon>
        <taxon>Ascomycota</taxon>
        <taxon>Pezizomycotina</taxon>
        <taxon>Sordariomycetes</taxon>
        <taxon>Sordariomycetidae</taxon>
        <taxon>Sordariales</taxon>
        <taxon>Naviculisporaceae</taxon>
        <taxon>Rhypophila</taxon>
    </lineage>
</organism>
<proteinExistence type="predicted"/>
<name>A0AAN6Y905_9PEZI</name>
<keyword evidence="2" id="KW-1133">Transmembrane helix</keyword>
<evidence type="ECO:0000256" key="1">
    <source>
        <dbReference type="SAM" id="MobiDB-lite"/>
    </source>
</evidence>
<feature type="domain" description="LCCL" evidence="3">
    <location>
        <begin position="177"/>
        <end position="264"/>
    </location>
</feature>
<dbReference type="AlphaFoldDB" id="A0AAN6Y905"/>
<dbReference type="Proteomes" id="UP001301769">
    <property type="component" value="Unassembled WGS sequence"/>
</dbReference>
<sequence>MVVEYSATTSTTTVAVEEHPDAPIQDTSRVEELEADSSPPTPRFIQDEGTWKKWKWVPYPVRRFCRAGAKWARGPPNPRDHKIEPLLPQIQHAPILLLDKFVPQRKHRIWLLIGYFAVWIVTFALVMRQGLSVSEIEGWGLPSSIGCGAAYWASGNGCGLDGADCRPFSGSGFAFRCPANCASYSVLNPRAVGSQEVIYEPLIVGGPPAVERDATSPVYRGDSFICGAAVHAGMISNLQGGCGVVRLVGTQRNFNASSRNGISSYGFDSYFPLSITFEPGIECSSRDMRWPLLAVSVVFSVVLSLFVTHPGIFFFPIFVGTYWTVGMATDPPSHTNIPSLFSREIGNFLPAMLAAWVMYDKMGIRRTLTGLTAQIEKTVLWLGACWVGALTNHTFDFIPIQRLTPHDLQQQPGARAALAIIILVLLAIVASQIWFFRQEGRLIRHLELYALFVGGLIVCIVLPDLKLRIHHYILALLLLPGTSMQTRPSLLYQGLLIGFFVNGIARWGWDPILQTAYALQGDAQLGSPLPTILAPIIDLVSNSSGSNSSELVSSITFSWLPPPGIEYDGISVLVNDVERYRRYFTDDGDLSNDAGGNNFTWTRKGPMEGFENEYFRFAWMEGSSSEDYTKAGVWNSRGEWEDMAPGPSRVRVRADEFSMIYPNPPESTTAIMIVFHGLGDNEDSFATFARNLNLPGVLGISVRGTSPLPTALFSDELLDAGEGGMPGGGMAKHFHWGDDLRLDSSSSGGNVSSGKLDQDPGFEKARSLIMNRLFGDVLIAKCGWEMEDILLFGFGQGGSLALGLASMLRAPATSTGRVEEITDEEEKNTRKEKAFKGAVSIGGPLPTSMVPTISSRAKAETPILICHGRESEAVDEDAVELARDEFEHVKILEWKNRAAADDGMPRNRDEVLPMMQFIAERLRSGWS</sequence>
<dbReference type="SUPFAM" id="SSF53474">
    <property type="entry name" value="alpha/beta-Hydrolases"/>
    <property type="match status" value="1"/>
</dbReference>
<keyword evidence="2" id="KW-0472">Membrane</keyword>
<gene>
    <name evidence="4" type="ORF">QBC37DRAFT_441957</name>
</gene>
<dbReference type="InterPro" id="IPR029058">
    <property type="entry name" value="AB_hydrolase_fold"/>
</dbReference>